<name>A0A0D6JGJ5_9HYPH</name>
<feature type="compositionally biased region" description="Low complexity" evidence="1">
    <location>
        <begin position="386"/>
        <end position="404"/>
    </location>
</feature>
<feature type="compositionally biased region" description="Low complexity" evidence="1">
    <location>
        <begin position="424"/>
        <end position="434"/>
    </location>
</feature>
<dbReference type="KEGG" id="fil:BN1229_v1_2204"/>
<feature type="region of interest" description="Disordered" evidence="1">
    <location>
        <begin position="300"/>
        <end position="434"/>
    </location>
</feature>
<dbReference type="KEGG" id="fiy:BN1229_v1_2203"/>
<protein>
    <recommendedName>
        <fullName evidence="2">NYN domain-containing protein</fullName>
    </recommendedName>
</protein>
<proteinExistence type="predicted"/>
<reference evidence="4" key="1">
    <citation type="submission" date="2015-02" db="EMBL/GenBank/DDBJ databases">
        <authorList>
            <person name="Chooi Y.-H."/>
        </authorList>
    </citation>
    <scope>NUCLEOTIDE SEQUENCE [LARGE SCALE GENOMIC DNA]</scope>
    <source>
        <strain evidence="4">strain Y</strain>
    </source>
</reference>
<evidence type="ECO:0000259" key="2">
    <source>
        <dbReference type="Pfam" id="PF01936"/>
    </source>
</evidence>
<dbReference type="EMBL" id="LN829119">
    <property type="protein sequence ID" value="CPR19517.1"/>
    <property type="molecule type" value="Genomic_DNA"/>
</dbReference>
<dbReference type="GO" id="GO:0004540">
    <property type="term" value="F:RNA nuclease activity"/>
    <property type="evidence" value="ECO:0007669"/>
    <property type="project" value="InterPro"/>
</dbReference>
<evidence type="ECO:0000313" key="4">
    <source>
        <dbReference type="Proteomes" id="UP000033187"/>
    </source>
</evidence>
<dbReference type="AlphaFoldDB" id="A0A0D6JGJ5"/>
<dbReference type="Gene3D" id="3.40.50.1010">
    <property type="entry name" value="5'-nuclease"/>
    <property type="match status" value="1"/>
</dbReference>
<dbReference type="Pfam" id="PF01936">
    <property type="entry name" value="NYN"/>
    <property type="match status" value="1"/>
</dbReference>
<accession>A0A0D6JGJ5</accession>
<dbReference type="Proteomes" id="UP000033187">
    <property type="component" value="Chromosome 1"/>
</dbReference>
<organism evidence="3 4">
    <name type="scientific">Candidatus Filomicrobium marinum</name>
    <dbReference type="NCBI Taxonomy" id="1608628"/>
    <lineage>
        <taxon>Bacteria</taxon>
        <taxon>Pseudomonadati</taxon>
        <taxon>Pseudomonadota</taxon>
        <taxon>Alphaproteobacteria</taxon>
        <taxon>Hyphomicrobiales</taxon>
        <taxon>Hyphomicrobiaceae</taxon>
        <taxon>Filomicrobium</taxon>
    </lineage>
</organism>
<dbReference type="InterPro" id="IPR021139">
    <property type="entry name" value="NYN"/>
</dbReference>
<dbReference type="OrthoDB" id="9783963at2"/>
<feature type="compositionally biased region" description="Low complexity" evidence="1">
    <location>
        <begin position="356"/>
        <end position="371"/>
    </location>
</feature>
<gene>
    <name evidence="3" type="ORF">YBN1229_v1_2203</name>
</gene>
<keyword evidence="4" id="KW-1185">Reference proteome</keyword>
<feature type="compositionally biased region" description="Basic and acidic residues" evidence="1">
    <location>
        <begin position="618"/>
        <end position="634"/>
    </location>
</feature>
<evidence type="ECO:0000313" key="3">
    <source>
        <dbReference type="EMBL" id="CPR19517.1"/>
    </source>
</evidence>
<feature type="compositionally biased region" description="Basic and acidic residues" evidence="1">
    <location>
        <begin position="373"/>
        <end position="384"/>
    </location>
</feature>
<dbReference type="PANTHER" id="PTHR35811:SF1">
    <property type="entry name" value="HTH OST-TYPE DOMAIN-CONTAINING PROTEIN"/>
    <property type="match status" value="1"/>
</dbReference>
<feature type="region of interest" description="Disordered" evidence="1">
    <location>
        <begin position="554"/>
        <end position="649"/>
    </location>
</feature>
<feature type="domain" description="NYN" evidence="2">
    <location>
        <begin position="13"/>
        <end position="174"/>
    </location>
</feature>
<evidence type="ECO:0000256" key="1">
    <source>
        <dbReference type="SAM" id="MobiDB-lite"/>
    </source>
</evidence>
<dbReference type="RefSeq" id="WP_046478212.1">
    <property type="nucleotide sequence ID" value="NZ_LN829118.1"/>
</dbReference>
<sequence length="675" mass="73949">MNREFKGSLLSTVFVDYDNIYLSLKRKSEEAAVRFAKDASRWVQAIASGKLITPTNGVSLDMPRRIVMNRCYGNPVPRRNAQDNATDMNSFPFVRHHYLRAGFEVIDCPPLTAQLKNSADIRMVMDVRDYLLHDTYFDEFIILSGDADFTPLLHRLRQHARRTVVYANDYTAAPYTAISDGEVRESDLIAFLMEGSAEAEPSPAAVARAAPQKGLPSPEMLADARKAIIGEVLATVRSASQPVLLESLADRAVRALGHERTVGSAWGGAGSFRDLLAGALPAGIKLSDSAPFYVYDTSRQLSPAPRSHAEERQEQPRQQLRAEPRFDQLPEGFSEIPLDRGQSGMAAHHAPEREPAPAQQPRQRYLPAAQPTYDDRAPAQDRHAPAPRAQAPASRQPAPSPQHQDAGRHDARQDAVRPQSGQVESAESASSLQQSIARIHEACQAPPLSPPEYRALFDVMAKEIETNGLTGARTLVNICDRARELGIELRKDDARFILEVVSEADPWFEQGASASLFASRFRNFVVARCKRQGLQLTAAELDLIEAWFTGGGQREAVQRPSGSGAPPSGAAPSSGGNPPGSMRGAPAPSAPQYADADHQYQASSRQMAPADAWWPEGRGNERQLDYRQNERPAERSMAGSPSTGYGVSGADRYSEFAGVETEEEFPRIVRGRLRG</sequence>
<feature type="compositionally biased region" description="Basic and acidic residues" evidence="1">
    <location>
        <begin position="405"/>
        <end position="415"/>
    </location>
</feature>
<feature type="compositionally biased region" description="Basic and acidic residues" evidence="1">
    <location>
        <begin position="307"/>
        <end position="328"/>
    </location>
</feature>
<feature type="compositionally biased region" description="Low complexity" evidence="1">
    <location>
        <begin position="560"/>
        <end position="581"/>
    </location>
</feature>
<dbReference type="PANTHER" id="PTHR35811">
    <property type="entry name" value="SLR1870 PROTEIN"/>
    <property type="match status" value="1"/>
</dbReference>